<gene>
    <name evidence="2" type="ORF">R3P38DRAFT_2794940</name>
</gene>
<evidence type="ECO:0000313" key="2">
    <source>
        <dbReference type="EMBL" id="KAK7002432.1"/>
    </source>
</evidence>
<evidence type="ECO:0000256" key="1">
    <source>
        <dbReference type="SAM" id="MobiDB-lite"/>
    </source>
</evidence>
<feature type="compositionally biased region" description="Basic residues" evidence="1">
    <location>
        <begin position="40"/>
        <end position="51"/>
    </location>
</feature>
<proteinExistence type="predicted"/>
<dbReference type="EMBL" id="JAWWNJ010000079">
    <property type="protein sequence ID" value="KAK7002432.1"/>
    <property type="molecule type" value="Genomic_DNA"/>
</dbReference>
<sequence length="430" mass="48575">MPSTRTATTSTSNSRGSHQHWGRTRSRSPSPPRSPPRPVKPYKPRGGKRSGSRYNPIARKPRKLRTVANKAAEDKLRREALQSRAFKRAVFPPNITKAIDGHPRCAPEGDSDPPPKISWVRRTERTAYAFMTYTCAIAELFPTTPRTEGEIYLLAKYADTRRTFWERFSGHPDPLSNFTRNCAADVKDVEMGHIYVGDAELSEVEGTICITGEYANGSGTVLLATHCDLEAVIRLYERLPTSEWPGGLRVTPTTFPNLAVVEFASPYKPDVRAWFTIQAVCPHRTRKGSSLQRARFFDLLIRILSMRGAFHHIAQFGQYVPANLPLEHYPLYCDNITESQVVCWLVQHGISKEGEAISILEDFARARRNFCEGFCTTEIHDYTSRGWPHHQQDVLSLPEELVVKWADLEHGLVYPGAQTLYPRKPSETAV</sequence>
<feature type="region of interest" description="Disordered" evidence="1">
    <location>
        <begin position="97"/>
        <end position="117"/>
    </location>
</feature>
<feature type="region of interest" description="Disordered" evidence="1">
    <location>
        <begin position="1"/>
        <end position="70"/>
    </location>
</feature>
<accession>A0AAW0A9M6</accession>
<feature type="compositionally biased region" description="Low complexity" evidence="1">
    <location>
        <begin position="1"/>
        <end position="16"/>
    </location>
</feature>
<keyword evidence="3" id="KW-1185">Reference proteome</keyword>
<feature type="compositionally biased region" description="Pro residues" evidence="1">
    <location>
        <begin position="29"/>
        <end position="39"/>
    </location>
</feature>
<reference evidence="2 3" key="1">
    <citation type="journal article" date="2024" name="J Genomics">
        <title>Draft genome sequencing and assembly of Favolaschia claudopus CIRM-BRFM 2984 isolated from oak limbs.</title>
        <authorList>
            <person name="Navarro D."/>
            <person name="Drula E."/>
            <person name="Chaduli D."/>
            <person name="Cazenave R."/>
            <person name="Ahrendt S."/>
            <person name="Wang J."/>
            <person name="Lipzen A."/>
            <person name="Daum C."/>
            <person name="Barry K."/>
            <person name="Grigoriev I.V."/>
            <person name="Favel A."/>
            <person name="Rosso M.N."/>
            <person name="Martin F."/>
        </authorList>
    </citation>
    <scope>NUCLEOTIDE SEQUENCE [LARGE SCALE GENOMIC DNA]</scope>
    <source>
        <strain evidence="2 3">CIRM-BRFM 2984</strain>
    </source>
</reference>
<evidence type="ECO:0000313" key="3">
    <source>
        <dbReference type="Proteomes" id="UP001362999"/>
    </source>
</evidence>
<protein>
    <submittedName>
        <fullName evidence="2">Uncharacterized protein</fullName>
    </submittedName>
</protein>
<name>A0AAW0A9M6_9AGAR</name>
<dbReference type="Proteomes" id="UP001362999">
    <property type="component" value="Unassembled WGS sequence"/>
</dbReference>
<organism evidence="2 3">
    <name type="scientific">Favolaschia claudopus</name>
    <dbReference type="NCBI Taxonomy" id="2862362"/>
    <lineage>
        <taxon>Eukaryota</taxon>
        <taxon>Fungi</taxon>
        <taxon>Dikarya</taxon>
        <taxon>Basidiomycota</taxon>
        <taxon>Agaricomycotina</taxon>
        <taxon>Agaricomycetes</taxon>
        <taxon>Agaricomycetidae</taxon>
        <taxon>Agaricales</taxon>
        <taxon>Marasmiineae</taxon>
        <taxon>Mycenaceae</taxon>
        <taxon>Favolaschia</taxon>
    </lineage>
</organism>
<dbReference type="AlphaFoldDB" id="A0AAW0A9M6"/>
<comment type="caution">
    <text evidence="2">The sequence shown here is derived from an EMBL/GenBank/DDBJ whole genome shotgun (WGS) entry which is preliminary data.</text>
</comment>
<feature type="compositionally biased region" description="Basic residues" evidence="1">
    <location>
        <begin position="17"/>
        <end position="26"/>
    </location>
</feature>